<dbReference type="Proteomes" id="UP000605427">
    <property type="component" value="Unassembled WGS sequence"/>
</dbReference>
<keyword evidence="5 10" id="KW-1133">Transmembrane helix</keyword>
<evidence type="ECO:0000256" key="9">
    <source>
        <dbReference type="PROSITE-ProRule" id="PRU00284"/>
    </source>
</evidence>
<comment type="subcellular location">
    <subcellularLocation>
        <location evidence="1">Cell membrane</location>
        <topology evidence="1">Multi-pass membrane protein</topology>
    </subcellularLocation>
</comment>
<dbReference type="Pfam" id="PF02743">
    <property type="entry name" value="dCache_1"/>
    <property type="match status" value="1"/>
</dbReference>
<evidence type="ECO:0000259" key="11">
    <source>
        <dbReference type="PROSITE" id="PS50111"/>
    </source>
</evidence>
<dbReference type="Pfam" id="PF00672">
    <property type="entry name" value="HAMP"/>
    <property type="match status" value="1"/>
</dbReference>
<evidence type="ECO:0000256" key="10">
    <source>
        <dbReference type="SAM" id="Phobius"/>
    </source>
</evidence>
<keyword evidence="4 10" id="KW-0812">Transmembrane</keyword>
<dbReference type="RefSeq" id="WP_229714231.1">
    <property type="nucleotide sequence ID" value="NZ_BMDD01000004.1"/>
</dbReference>
<feature type="domain" description="Methyl-accepting transducer" evidence="11">
    <location>
        <begin position="396"/>
        <end position="647"/>
    </location>
</feature>
<evidence type="ECO:0000313" key="14">
    <source>
        <dbReference type="Proteomes" id="UP000605427"/>
    </source>
</evidence>
<feature type="transmembrane region" description="Helical" evidence="10">
    <location>
        <begin position="295"/>
        <end position="321"/>
    </location>
</feature>
<evidence type="ECO:0000259" key="12">
    <source>
        <dbReference type="PROSITE" id="PS50885"/>
    </source>
</evidence>
<keyword evidence="7 9" id="KW-0807">Transducer</keyword>
<evidence type="ECO:0000256" key="7">
    <source>
        <dbReference type="ARBA" id="ARBA00023224"/>
    </source>
</evidence>
<organism evidence="13 14">
    <name type="scientific">Saccharibacillus endophyticus</name>
    <dbReference type="NCBI Taxonomy" id="2060666"/>
    <lineage>
        <taxon>Bacteria</taxon>
        <taxon>Bacillati</taxon>
        <taxon>Bacillota</taxon>
        <taxon>Bacilli</taxon>
        <taxon>Bacillales</taxon>
        <taxon>Paenibacillaceae</taxon>
        <taxon>Saccharibacillus</taxon>
    </lineage>
</organism>
<dbReference type="EMBL" id="BMDD01000004">
    <property type="protein sequence ID" value="GGH82432.1"/>
    <property type="molecule type" value="Genomic_DNA"/>
</dbReference>
<feature type="domain" description="HAMP" evidence="12">
    <location>
        <begin position="322"/>
        <end position="377"/>
    </location>
</feature>
<accession>A0ABQ1ZZA7</accession>
<dbReference type="SMART" id="SM00283">
    <property type="entry name" value="MA"/>
    <property type="match status" value="1"/>
</dbReference>
<dbReference type="Pfam" id="PF00015">
    <property type="entry name" value="MCPsignal"/>
    <property type="match status" value="1"/>
</dbReference>
<dbReference type="CDD" id="cd18773">
    <property type="entry name" value="PDC1_HK_sensor"/>
    <property type="match status" value="1"/>
</dbReference>
<proteinExistence type="inferred from homology"/>
<keyword evidence="6 10" id="KW-0472">Membrane</keyword>
<evidence type="ECO:0000256" key="2">
    <source>
        <dbReference type="ARBA" id="ARBA00022475"/>
    </source>
</evidence>
<comment type="caution">
    <text evidence="13">The sequence shown here is derived from an EMBL/GenBank/DDBJ whole genome shotgun (WGS) entry which is preliminary data.</text>
</comment>
<keyword evidence="14" id="KW-1185">Reference proteome</keyword>
<evidence type="ECO:0000256" key="5">
    <source>
        <dbReference type="ARBA" id="ARBA00022989"/>
    </source>
</evidence>
<gene>
    <name evidence="13" type="ORF">GCM10007362_33740</name>
</gene>
<dbReference type="PROSITE" id="PS50111">
    <property type="entry name" value="CHEMOTAXIS_TRANSDUC_2"/>
    <property type="match status" value="1"/>
</dbReference>
<evidence type="ECO:0000256" key="8">
    <source>
        <dbReference type="ARBA" id="ARBA00029447"/>
    </source>
</evidence>
<reference evidence="14" key="1">
    <citation type="journal article" date="2019" name="Int. J. Syst. Evol. Microbiol.">
        <title>The Global Catalogue of Microorganisms (GCM) 10K type strain sequencing project: providing services to taxonomists for standard genome sequencing and annotation.</title>
        <authorList>
            <consortium name="The Broad Institute Genomics Platform"/>
            <consortium name="The Broad Institute Genome Sequencing Center for Infectious Disease"/>
            <person name="Wu L."/>
            <person name="Ma J."/>
        </authorList>
    </citation>
    <scope>NUCLEOTIDE SEQUENCE [LARGE SCALE GENOMIC DNA]</scope>
    <source>
        <strain evidence="14">CCM 8702</strain>
    </source>
</reference>
<comment type="similarity">
    <text evidence="8">Belongs to the methyl-accepting chemotaxis (MCP) protein family.</text>
</comment>
<dbReference type="InterPro" id="IPR003660">
    <property type="entry name" value="HAMP_dom"/>
</dbReference>
<evidence type="ECO:0000313" key="13">
    <source>
        <dbReference type="EMBL" id="GGH82432.1"/>
    </source>
</evidence>
<dbReference type="Gene3D" id="3.30.450.20">
    <property type="entry name" value="PAS domain"/>
    <property type="match status" value="2"/>
</dbReference>
<protein>
    <submittedName>
        <fullName evidence="13">Methyl-accepting chemotaxis protein</fullName>
    </submittedName>
</protein>
<dbReference type="Gene3D" id="6.10.340.10">
    <property type="match status" value="1"/>
</dbReference>
<name>A0ABQ1ZZA7_9BACL</name>
<keyword evidence="2" id="KW-1003">Cell membrane</keyword>
<dbReference type="InterPro" id="IPR033479">
    <property type="entry name" value="dCache_1"/>
</dbReference>
<dbReference type="Gene3D" id="1.10.287.950">
    <property type="entry name" value="Methyl-accepting chemotaxis protein"/>
    <property type="match status" value="1"/>
</dbReference>
<dbReference type="SUPFAM" id="SSF58104">
    <property type="entry name" value="Methyl-accepting chemotaxis protein (MCP) signaling domain"/>
    <property type="match status" value="1"/>
</dbReference>
<dbReference type="CDD" id="cd06225">
    <property type="entry name" value="HAMP"/>
    <property type="match status" value="1"/>
</dbReference>
<evidence type="ECO:0000256" key="6">
    <source>
        <dbReference type="ARBA" id="ARBA00023136"/>
    </source>
</evidence>
<dbReference type="PROSITE" id="PS50885">
    <property type="entry name" value="HAMP"/>
    <property type="match status" value="1"/>
</dbReference>
<dbReference type="PANTHER" id="PTHR32089">
    <property type="entry name" value="METHYL-ACCEPTING CHEMOTAXIS PROTEIN MCPB"/>
    <property type="match status" value="1"/>
</dbReference>
<evidence type="ECO:0000256" key="4">
    <source>
        <dbReference type="ARBA" id="ARBA00022692"/>
    </source>
</evidence>
<dbReference type="PANTHER" id="PTHR32089:SF112">
    <property type="entry name" value="LYSOZYME-LIKE PROTEIN-RELATED"/>
    <property type="match status" value="1"/>
</dbReference>
<dbReference type="InterPro" id="IPR004089">
    <property type="entry name" value="MCPsignal_dom"/>
</dbReference>
<feature type="transmembrane region" description="Helical" evidence="10">
    <location>
        <begin position="12"/>
        <end position="37"/>
    </location>
</feature>
<sequence length="683" mass="73794">MKNFRGLNQSLFVRIMSITALCIVLSMLASVTAIGYMTIGSYESLNTDMLTRVADEKATELQRTIETQQNVADSIAKEIFNVDFFRQLDRTGTADASDYERIQNSLKQKLDDAGGLYENIFFTHDDKVYVDGLSGVSVGADMFSTSPWYKPVLDSGNPVIGDLQTSPVSGRPAIAIAAPVKDPASGKILSVFALPIDINALLSGVTEKEDDQVISTVVTDEKGMVIASMDADQVLKTDFTRLQNEKGLQQIATAQNGNGYVTIDDVRYLASFTKNDVLKLNVVTFLPVSSYMNELYGILTTMAAITVAALLAALTVLFLVVRNIVRPIRAASGQLEAMAEGDFSRELPESYGKKSDETGMLIRSMNNMQEHTKQIIRSVNQESAYLKESAAAASAMFAEIDRELQDVSATTQNMSAGMEETAASAQQINASTNEFEKAIGSIAAGAHEGAQEAAVISKRAEDLKSALERSITETTDAYDEVKSGLDEALEKSKSVDEIKALSEAILQITQQTNLLALNASIEAARAGEAGKGFAVVADEIRKLADASKNTVGQIQTITGNVTESVGNLQQFTQRLVELLTGKVMEDYAMMNRTGEAYLNDANYMDRMVSEFSSTSEQLSASVQNLAQAIQEISGSNNEAAEGTEEIADKTASVVDKANGIAGEAQKTNDSADRLNAIMRRFKF</sequence>
<evidence type="ECO:0000256" key="3">
    <source>
        <dbReference type="ARBA" id="ARBA00022500"/>
    </source>
</evidence>
<keyword evidence="3" id="KW-0145">Chemotaxis</keyword>
<dbReference type="SMART" id="SM00304">
    <property type="entry name" value="HAMP"/>
    <property type="match status" value="1"/>
</dbReference>
<evidence type="ECO:0000256" key="1">
    <source>
        <dbReference type="ARBA" id="ARBA00004651"/>
    </source>
</evidence>